<feature type="chain" id="PRO_5038769119" description="DUF5640 domain-containing protein" evidence="1">
    <location>
        <begin position="31"/>
        <end position="120"/>
    </location>
</feature>
<evidence type="ECO:0000313" key="4">
    <source>
        <dbReference type="Proteomes" id="UP000003136"/>
    </source>
</evidence>
<name>B7AQN6_9FIRM</name>
<protein>
    <recommendedName>
        <fullName evidence="2">DUF5640 domain-containing protein</fullName>
    </recommendedName>
</protein>
<keyword evidence="1" id="KW-0732">Signal</keyword>
<feature type="signal peptide" evidence="1">
    <location>
        <begin position="1"/>
        <end position="30"/>
    </location>
</feature>
<comment type="caution">
    <text evidence="3">The sequence shown here is derived from an EMBL/GenBank/DDBJ whole genome shotgun (WGS) entry which is preliminary data.</text>
</comment>
<evidence type="ECO:0000313" key="3">
    <source>
        <dbReference type="EMBL" id="EEC58008.1"/>
    </source>
</evidence>
<keyword evidence="4" id="KW-1185">Reference proteome</keyword>
<dbReference type="Proteomes" id="UP000003136">
    <property type="component" value="Unassembled WGS sequence"/>
</dbReference>
<dbReference type="EMBL" id="ABVQ01000035">
    <property type="protein sequence ID" value="EEC58008.1"/>
    <property type="molecule type" value="Genomic_DNA"/>
</dbReference>
<evidence type="ECO:0000259" key="2">
    <source>
        <dbReference type="Pfam" id="PF18692"/>
    </source>
</evidence>
<dbReference type="STRING" id="483218.BACPEC_00993"/>
<gene>
    <name evidence="3" type="ORF">BACPEC_00993</name>
</gene>
<organism evidence="3 4">
    <name type="scientific">[Bacteroides] pectinophilus ATCC 43243</name>
    <dbReference type="NCBI Taxonomy" id="483218"/>
    <lineage>
        <taxon>Bacteria</taxon>
        <taxon>Bacillati</taxon>
        <taxon>Bacillota</taxon>
        <taxon>Clostridia</taxon>
        <taxon>Eubacteriales</taxon>
    </lineage>
</organism>
<reference evidence="3 4" key="1">
    <citation type="submission" date="2008-11" db="EMBL/GenBank/DDBJ databases">
        <title>Draft genome sequence of Bacteroides pectinophilus (ATCC 43243).</title>
        <authorList>
            <person name="Sudarsanam P."/>
            <person name="Ley R."/>
            <person name="Guruge J."/>
            <person name="Turnbaugh P.J."/>
            <person name="Mahowald M."/>
            <person name="Liep D."/>
            <person name="Gordon J."/>
        </authorList>
    </citation>
    <scope>NUCLEOTIDE SEQUENCE [LARGE SCALE GENOMIC DNA]</scope>
    <source>
        <strain evidence="3 4">ATCC 43243</strain>
    </source>
</reference>
<feature type="domain" description="DUF5640" evidence="2">
    <location>
        <begin position="37"/>
        <end position="111"/>
    </location>
</feature>
<sequence>MEGAMINRRTGLLKKTACAVCMAAMVLSLAACGKKSVEGKWSCQQNGAETTYEFNADGTGSMDIGEGIVMPITYSFDNGRLKISYTTLGTQNDIEYNAVIDKNTLTLTNDTASLTLDKQN</sequence>
<reference evidence="3 4" key="2">
    <citation type="submission" date="2008-11" db="EMBL/GenBank/DDBJ databases">
        <authorList>
            <person name="Fulton L."/>
            <person name="Clifton S."/>
            <person name="Fulton B."/>
            <person name="Xu J."/>
            <person name="Minx P."/>
            <person name="Pepin K.H."/>
            <person name="Johnson M."/>
            <person name="Bhonagiri V."/>
            <person name="Nash W.E."/>
            <person name="Mardis E.R."/>
            <person name="Wilson R.K."/>
        </authorList>
    </citation>
    <scope>NUCLEOTIDE SEQUENCE [LARGE SCALE GENOMIC DNA]</scope>
    <source>
        <strain evidence="3 4">ATCC 43243</strain>
    </source>
</reference>
<proteinExistence type="predicted"/>
<accession>B7AQN6</accession>
<dbReference type="HOGENOM" id="CLU_2045025_0_0_9"/>
<dbReference type="Pfam" id="PF18692">
    <property type="entry name" value="DUF5640"/>
    <property type="match status" value="1"/>
</dbReference>
<dbReference type="InterPro" id="IPR040984">
    <property type="entry name" value="DUF5640"/>
</dbReference>
<evidence type="ECO:0000256" key="1">
    <source>
        <dbReference type="SAM" id="SignalP"/>
    </source>
</evidence>
<dbReference type="AlphaFoldDB" id="B7AQN6"/>
<dbReference type="eggNOG" id="ENOG5033EUR">
    <property type="taxonomic scope" value="Bacteria"/>
</dbReference>